<dbReference type="Proteomes" id="UP000516052">
    <property type="component" value="Chromosome"/>
</dbReference>
<proteinExistence type="predicted"/>
<evidence type="ECO:0000313" key="1">
    <source>
        <dbReference type="EMBL" id="QNP69206.1"/>
    </source>
</evidence>
<dbReference type="AlphaFoldDB" id="A0A7H0I8U0"/>
<evidence type="ECO:0000313" key="2">
    <source>
        <dbReference type="Proteomes" id="UP000516052"/>
    </source>
</evidence>
<reference evidence="1 2" key="1">
    <citation type="submission" date="2020-08" db="EMBL/GenBank/DDBJ databases">
        <title>A novel species.</title>
        <authorList>
            <person name="Gao J."/>
        </authorList>
    </citation>
    <scope>NUCLEOTIDE SEQUENCE [LARGE SCALE GENOMIC DNA]</scope>
    <source>
        <strain evidence="1 2">CRXT-G-22</strain>
    </source>
</reference>
<organism evidence="1 2">
    <name type="scientific">Streptomyces roseirectus</name>
    <dbReference type="NCBI Taxonomy" id="2768066"/>
    <lineage>
        <taxon>Bacteria</taxon>
        <taxon>Bacillati</taxon>
        <taxon>Actinomycetota</taxon>
        <taxon>Actinomycetes</taxon>
        <taxon>Kitasatosporales</taxon>
        <taxon>Streptomycetaceae</taxon>
        <taxon>Streptomyces</taxon>
    </lineage>
</organism>
<accession>A0A7H0I8U0</accession>
<dbReference type="EMBL" id="CP060828">
    <property type="protein sequence ID" value="QNP69206.1"/>
    <property type="molecule type" value="Genomic_DNA"/>
</dbReference>
<dbReference type="KEGG" id="sroi:IAG44_06960"/>
<name>A0A7H0I8U0_9ACTN</name>
<protein>
    <submittedName>
        <fullName evidence="1">Uncharacterized protein</fullName>
    </submittedName>
</protein>
<dbReference type="RefSeq" id="WP_187746245.1">
    <property type="nucleotide sequence ID" value="NZ_CP060828.1"/>
</dbReference>
<gene>
    <name evidence="1" type="ORF">IAG44_06960</name>
</gene>
<keyword evidence="2" id="KW-1185">Reference proteome</keyword>
<sequence length="60" mass="6086">MKIPARWGGYLAVPAVKLGLRGGGGDTPPGYARSGAGLFGEAQGRSGVAELQLHDTSFVS</sequence>